<dbReference type="InterPro" id="IPR023382">
    <property type="entry name" value="MnmA-like_central_sf"/>
</dbReference>
<dbReference type="Pfam" id="PF20258">
    <property type="entry name" value="tRNA_Me_trans_C"/>
    <property type="match status" value="1"/>
</dbReference>
<feature type="binding site" evidence="9">
    <location>
        <begin position="6"/>
        <end position="13"/>
    </location>
    <ligand>
        <name>ATP</name>
        <dbReference type="ChEBI" id="CHEBI:30616"/>
    </ligand>
</feature>
<feature type="site" description="Interaction with tRNA" evidence="9">
    <location>
        <position position="322"/>
    </location>
</feature>
<dbReference type="NCBIfam" id="NF001138">
    <property type="entry name" value="PRK00143.1"/>
    <property type="match status" value="1"/>
</dbReference>
<dbReference type="InterPro" id="IPR014729">
    <property type="entry name" value="Rossmann-like_a/b/a_fold"/>
</dbReference>
<keyword evidence="7" id="KW-1015">Disulfide bond</keyword>
<dbReference type="EMBL" id="PKHU01000001">
    <property type="protein sequence ID" value="PKZ29900.1"/>
    <property type="molecule type" value="Genomic_DNA"/>
</dbReference>
<evidence type="ECO:0000256" key="3">
    <source>
        <dbReference type="ARBA" id="ARBA00022694"/>
    </source>
</evidence>
<dbReference type="Gene3D" id="3.40.50.620">
    <property type="entry name" value="HUPs"/>
    <property type="match status" value="1"/>
</dbReference>
<feature type="region of interest" description="Interaction with tRNA" evidence="9">
    <location>
        <begin position="134"/>
        <end position="136"/>
    </location>
</feature>
<comment type="caution">
    <text evidence="9">Lacks conserved residue(s) required for the propagation of feature annotation.</text>
</comment>
<comment type="function">
    <text evidence="9">Catalyzes the 2-thiolation of uridine at the wobble position (U34) of tRNA, leading to the formation of s(2)U34.</text>
</comment>
<sequence>MKILVALSGGVDSSYVAKTLKDEGHEIIGCYMKLHNKPNYHEQNIKKVKKVGEFLGIETKILDLQSEFEKEVYKPFIEIYKSGKTPNPCALCNRAIKLGKLLDFAIKLGCEKLATGHYVRVENGLLKVALDESKDQSYFLANVKKDALKNMIFPLGNSYKKDIKACIANFPELIEIAGQKESSEICFVENSYIDILNKHFNTNTPGVVKNNNGEIVGKHDGYMHYTIGKRRGFSVFGAHEPHYVTKIDSKNNEIIVGLKNELLENEFETINLNEFLNLDEEFRANIKIRYRSSKIKGTIKKLKNNGAKVILDEKISGIASGQLAVFYDDLDRVLASGFIK</sequence>
<dbReference type="Gene3D" id="2.30.30.280">
    <property type="entry name" value="Adenine nucleotide alpha hydrolases-like domains"/>
    <property type="match status" value="1"/>
</dbReference>
<reference evidence="12 13" key="1">
    <citation type="submission" date="2017-12" db="EMBL/GenBank/DDBJ databases">
        <title>Phylogenetic diversity of female urinary microbiome.</title>
        <authorList>
            <person name="Thomas-White K."/>
            <person name="Wolfe A.J."/>
        </authorList>
    </citation>
    <scope>NUCLEOTIDE SEQUENCE [LARGE SCALE GENOMIC DNA]</scope>
    <source>
        <strain evidence="12 13">UMB0112</strain>
    </source>
</reference>
<dbReference type="GO" id="GO:0002143">
    <property type="term" value="P:tRNA wobble position uridine thiolation"/>
    <property type="evidence" value="ECO:0007669"/>
    <property type="project" value="TreeGrafter"/>
</dbReference>
<organism evidence="12 13">
    <name type="scientific">Campylobacter ureolyticus</name>
    <dbReference type="NCBI Taxonomy" id="827"/>
    <lineage>
        <taxon>Bacteria</taxon>
        <taxon>Pseudomonadati</taxon>
        <taxon>Campylobacterota</taxon>
        <taxon>Epsilonproteobacteria</taxon>
        <taxon>Campylobacterales</taxon>
        <taxon>Campylobacteraceae</taxon>
        <taxon>Campylobacter</taxon>
    </lineage>
</organism>
<feature type="binding site" evidence="9">
    <location>
        <position position="116"/>
    </location>
    <ligand>
        <name>ATP</name>
        <dbReference type="ChEBI" id="CHEBI:30616"/>
    </ligand>
</feature>
<evidence type="ECO:0000256" key="8">
    <source>
        <dbReference type="ARBA" id="ARBA00051542"/>
    </source>
</evidence>
<keyword evidence="6 9" id="KW-0694">RNA-binding</keyword>
<dbReference type="GO" id="GO:0103016">
    <property type="term" value="F:tRNA-uridine 2-sulfurtransferase activity"/>
    <property type="evidence" value="ECO:0007669"/>
    <property type="project" value="UniProtKB-EC"/>
</dbReference>
<comment type="caution">
    <text evidence="12">The sequence shown here is derived from an EMBL/GenBank/DDBJ whole genome shotgun (WGS) entry which is preliminary data.</text>
</comment>
<keyword evidence="1 9" id="KW-0820">tRNA-binding</keyword>
<protein>
    <recommendedName>
        <fullName evidence="9">tRNA-specific 2-thiouridylase MnmA</fullName>
        <ecNumber evidence="9">2.8.1.13</ecNumber>
    </recommendedName>
</protein>
<dbReference type="InterPro" id="IPR004506">
    <property type="entry name" value="MnmA-like"/>
</dbReference>
<keyword evidence="9" id="KW-0963">Cytoplasm</keyword>
<dbReference type="EC" id="2.8.1.13" evidence="9"/>
<evidence type="ECO:0000313" key="13">
    <source>
        <dbReference type="Proteomes" id="UP000234639"/>
    </source>
</evidence>
<evidence type="ECO:0000259" key="10">
    <source>
        <dbReference type="Pfam" id="PF20258"/>
    </source>
</evidence>
<feature type="site" description="Interaction with tRNA" evidence="9">
    <location>
        <position position="117"/>
    </location>
</feature>
<dbReference type="Gene3D" id="2.40.30.10">
    <property type="entry name" value="Translation factors"/>
    <property type="match status" value="1"/>
</dbReference>
<dbReference type="Proteomes" id="UP000234639">
    <property type="component" value="Unassembled WGS sequence"/>
</dbReference>
<accession>A0A2I1NC23</accession>
<dbReference type="AlphaFoldDB" id="A0A2I1NC23"/>
<dbReference type="HAMAP" id="MF_00144">
    <property type="entry name" value="tRNA_thiouridyl_MnmA"/>
    <property type="match status" value="1"/>
</dbReference>
<dbReference type="Pfam" id="PF03054">
    <property type="entry name" value="tRNA_Me_trans"/>
    <property type="match status" value="1"/>
</dbReference>
<feature type="active site" description="Cysteine persulfide intermediate" evidence="9">
    <location>
        <position position="186"/>
    </location>
</feature>
<evidence type="ECO:0000256" key="9">
    <source>
        <dbReference type="HAMAP-Rule" id="MF_00144"/>
    </source>
</evidence>
<dbReference type="GO" id="GO:0005524">
    <property type="term" value="F:ATP binding"/>
    <property type="evidence" value="ECO:0007669"/>
    <property type="project" value="UniProtKB-KW"/>
</dbReference>
<keyword evidence="5 9" id="KW-0067">ATP-binding</keyword>
<dbReference type="PANTHER" id="PTHR11933">
    <property type="entry name" value="TRNA 5-METHYLAMINOMETHYL-2-THIOURIDYLATE -METHYLTRANSFERASE"/>
    <property type="match status" value="1"/>
</dbReference>
<dbReference type="InterPro" id="IPR046885">
    <property type="entry name" value="MnmA-like_C"/>
</dbReference>
<keyword evidence="4 9" id="KW-0547">Nucleotide-binding</keyword>
<evidence type="ECO:0000259" key="11">
    <source>
        <dbReference type="Pfam" id="PF20259"/>
    </source>
</evidence>
<comment type="catalytic activity">
    <reaction evidence="8 9">
        <text>S-sulfanyl-L-cysteinyl-[protein] + uridine(34) in tRNA + AH2 + ATP = 2-thiouridine(34) in tRNA + L-cysteinyl-[protein] + A + AMP + diphosphate + H(+)</text>
        <dbReference type="Rhea" id="RHEA:47032"/>
        <dbReference type="Rhea" id="RHEA-COMP:10131"/>
        <dbReference type="Rhea" id="RHEA-COMP:11726"/>
        <dbReference type="Rhea" id="RHEA-COMP:11727"/>
        <dbReference type="Rhea" id="RHEA-COMP:11728"/>
        <dbReference type="ChEBI" id="CHEBI:13193"/>
        <dbReference type="ChEBI" id="CHEBI:15378"/>
        <dbReference type="ChEBI" id="CHEBI:17499"/>
        <dbReference type="ChEBI" id="CHEBI:29950"/>
        <dbReference type="ChEBI" id="CHEBI:30616"/>
        <dbReference type="ChEBI" id="CHEBI:33019"/>
        <dbReference type="ChEBI" id="CHEBI:61963"/>
        <dbReference type="ChEBI" id="CHEBI:65315"/>
        <dbReference type="ChEBI" id="CHEBI:87170"/>
        <dbReference type="ChEBI" id="CHEBI:456215"/>
        <dbReference type="EC" id="2.8.1.13"/>
    </reaction>
</comment>
<dbReference type="SUPFAM" id="SSF52402">
    <property type="entry name" value="Adenine nucleotide alpha hydrolases-like"/>
    <property type="match status" value="1"/>
</dbReference>
<feature type="active site" description="Nucleophile" evidence="9">
    <location>
        <position position="92"/>
    </location>
</feature>
<keyword evidence="3 9" id="KW-0819">tRNA processing</keyword>
<dbReference type="GO" id="GO:0000049">
    <property type="term" value="F:tRNA binding"/>
    <property type="evidence" value="ECO:0007669"/>
    <property type="project" value="UniProtKB-KW"/>
</dbReference>
<dbReference type="Pfam" id="PF20259">
    <property type="entry name" value="tRNA_Me_trans_M"/>
    <property type="match status" value="1"/>
</dbReference>
<dbReference type="GO" id="GO:0005737">
    <property type="term" value="C:cytoplasm"/>
    <property type="evidence" value="ECO:0007669"/>
    <property type="project" value="UniProtKB-SubCell"/>
</dbReference>
<keyword evidence="2 9" id="KW-0808">Transferase</keyword>
<feature type="domain" description="tRNA-specific 2-thiouridylase MnmA-like central" evidence="11">
    <location>
        <begin position="194"/>
        <end position="257"/>
    </location>
</feature>
<proteinExistence type="inferred from homology"/>
<dbReference type="InterPro" id="IPR046884">
    <property type="entry name" value="MnmA-like_central"/>
</dbReference>
<comment type="similarity">
    <text evidence="9">Belongs to the MnmA/TRMU family.</text>
</comment>
<dbReference type="PANTHER" id="PTHR11933:SF5">
    <property type="entry name" value="MITOCHONDRIAL TRNA-SPECIFIC 2-THIOURIDYLASE 1"/>
    <property type="match status" value="1"/>
</dbReference>
<feature type="domain" description="tRNA-specific 2-thiouridylase MnmA-like C-terminal" evidence="10">
    <location>
        <begin position="279"/>
        <end position="339"/>
    </location>
</feature>
<evidence type="ECO:0000256" key="6">
    <source>
        <dbReference type="ARBA" id="ARBA00022884"/>
    </source>
</evidence>
<evidence type="ECO:0000313" key="12">
    <source>
        <dbReference type="EMBL" id="PKZ29900.1"/>
    </source>
</evidence>
<evidence type="ECO:0000256" key="7">
    <source>
        <dbReference type="ARBA" id="ARBA00023157"/>
    </source>
</evidence>
<gene>
    <name evidence="9" type="primary">mnmA</name>
    <name evidence="12" type="ORF">CYJ41_00205</name>
</gene>
<feature type="binding site" evidence="9">
    <location>
        <position position="32"/>
    </location>
    <ligand>
        <name>ATP</name>
        <dbReference type="ChEBI" id="CHEBI:30616"/>
    </ligand>
</feature>
<evidence type="ECO:0000256" key="4">
    <source>
        <dbReference type="ARBA" id="ARBA00022741"/>
    </source>
</evidence>
<comment type="subcellular location">
    <subcellularLocation>
        <location evidence="9">Cytoplasm</location>
    </subcellularLocation>
</comment>
<evidence type="ECO:0000256" key="1">
    <source>
        <dbReference type="ARBA" id="ARBA00022555"/>
    </source>
</evidence>
<evidence type="ECO:0000256" key="5">
    <source>
        <dbReference type="ARBA" id="ARBA00022840"/>
    </source>
</evidence>
<dbReference type="RefSeq" id="WP_101636396.1">
    <property type="nucleotide sequence ID" value="NZ_PKHU01000001.1"/>
</dbReference>
<evidence type="ECO:0000256" key="2">
    <source>
        <dbReference type="ARBA" id="ARBA00022679"/>
    </source>
</evidence>
<dbReference type="CDD" id="cd01998">
    <property type="entry name" value="MnmA_TRMU-like"/>
    <property type="match status" value="1"/>
</dbReference>
<dbReference type="NCBIfam" id="TIGR00420">
    <property type="entry name" value="trmU"/>
    <property type="match status" value="1"/>
</dbReference>
<feature type="region of interest" description="Interaction with tRNA" evidence="9">
    <location>
        <begin position="289"/>
        <end position="290"/>
    </location>
</feature>
<name>A0A2I1NC23_9BACT</name>